<proteinExistence type="predicted"/>
<comment type="caution">
    <text evidence="1">The sequence shown here is derived from an EMBL/GenBank/DDBJ whole genome shotgun (WGS) entry which is preliminary data.</text>
</comment>
<gene>
    <name evidence="1" type="ORF">PoB_002154200</name>
</gene>
<accession>A0AAV3ZKD4</accession>
<dbReference type="AlphaFoldDB" id="A0AAV3ZKD4"/>
<evidence type="ECO:0000313" key="1">
    <source>
        <dbReference type="EMBL" id="GFN95036.1"/>
    </source>
</evidence>
<evidence type="ECO:0000313" key="2">
    <source>
        <dbReference type="Proteomes" id="UP000735302"/>
    </source>
</evidence>
<dbReference type="EMBL" id="BLXT01002484">
    <property type="protein sequence ID" value="GFN95036.1"/>
    <property type="molecule type" value="Genomic_DNA"/>
</dbReference>
<reference evidence="1 2" key="1">
    <citation type="journal article" date="2021" name="Elife">
        <title>Chloroplast acquisition without the gene transfer in kleptoplastic sea slugs, Plakobranchus ocellatus.</title>
        <authorList>
            <person name="Maeda T."/>
            <person name="Takahashi S."/>
            <person name="Yoshida T."/>
            <person name="Shimamura S."/>
            <person name="Takaki Y."/>
            <person name="Nagai Y."/>
            <person name="Toyoda A."/>
            <person name="Suzuki Y."/>
            <person name="Arimoto A."/>
            <person name="Ishii H."/>
            <person name="Satoh N."/>
            <person name="Nishiyama T."/>
            <person name="Hasebe M."/>
            <person name="Maruyama T."/>
            <person name="Minagawa J."/>
            <person name="Obokata J."/>
            <person name="Shigenobu S."/>
        </authorList>
    </citation>
    <scope>NUCLEOTIDE SEQUENCE [LARGE SCALE GENOMIC DNA]</scope>
</reference>
<name>A0AAV3ZKD4_9GAST</name>
<organism evidence="1 2">
    <name type="scientific">Plakobranchus ocellatus</name>
    <dbReference type="NCBI Taxonomy" id="259542"/>
    <lineage>
        <taxon>Eukaryota</taxon>
        <taxon>Metazoa</taxon>
        <taxon>Spiralia</taxon>
        <taxon>Lophotrochozoa</taxon>
        <taxon>Mollusca</taxon>
        <taxon>Gastropoda</taxon>
        <taxon>Heterobranchia</taxon>
        <taxon>Euthyneura</taxon>
        <taxon>Panpulmonata</taxon>
        <taxon>Sacoglossa</taxon>
        <taxon>Placobranchoidea</taxon>
        <taxon>Plakobranchidae</taxon>
        <taxon>Plakobranchus</taxon>
    </lineage>
</organism>
<dbReference type="Proteomes" id="UP000735302">
    <property type="component" value="Unassembled WGS sequence"/>
</dbReference>
<sequence>MIAGKGNHLTLVYPRADDELTFTSIIQITRALSSFKKLWGIPILFLWQVPTRVVWEFLALSTKKRSYDILRSSSLCTNEHRNWYNQIQCEIFDLPQSFSSPEHTASICSVCLED</sequence>
<protein>
    <submittedName>
        <fullName evidence="1">Uncharacterized protein</fullName>
    </submittedName>
</protein>
<keyword evidence="2" id="KW-1185">Reference proteome</keyword>